<dbReference type="Proteomes" id="UP001255601">
    <property type="component" value="Unassembled WGS sequence"/>
</dbReference>
<protein>
    <submittedName>
        <fullName evidence="2">Uncharacterized protein</fullName>
    </submittedName>
</protein>
<evidence type="ECO:0000313" key="3">
    <source>
        <dbReference type="Proteomes" id="UP001255601"/>
    </source>
</evidence>
<sequence>MPSVEISAPDHQDRRGGPADFDALLLHHIGKLRLNELELVLHLNLGDIRQDAGAEGERDSGAAGRRCRRHIGEVIEAGHAVLDDRRHRFLHGLRTCTIVRGTDADRRRRDIRILRNGQGEDRQDAAKHDDDGNDPGKNRALDKEMSHLDCALSELNS</sequence>
<dbReference type="EMBL" id="JAVIZC010000003">
    <property type="protein sequence ID" value="MDR6103451.1"/>
    <property type="molecule type" value="Genomic_DNA"/>
</dbReference>
<dbReference type="AlphaFoldDB" id="A0AAJ2ESU5"/>
<gene>
    <name evidence="2" type="ORF">QE369_003648</name>
</gene>
<name>A0AAJ2ESU5_9HYPH</name>
<organism evidence="2 3">
    <name type="scientific">Agrobacterium larrymoorei</name>
    <dbReference type="NCBI Taxonomy" id="160699"/>
    <lineage>
        <taxon>Bacteria</taxon>
        <taxon>Pseudomonadati</taxon>
        <taxon>Pseudomonadota</taxon>
        <taxon>Alphaproteobacteria</taxon>
        <taxon>Hyphomicrobiales</taxon>
        <taxon>Rhizobiaceae</taxon>
        <taxon>Rhizobium/Agrobacterium group</taxon>
        <taxon>Agrobacterium</taxon>
    </lineage>
</organism>
<proteinExistence type="predicted"/>
<evidence type="ECO:0000313" key="2">
    <source>
        <dbReference type="EMBL" id="MDR6103451.1"/>
    </source>
</evidence>
<comment type="caution">
    <text evidence="2">The sequence shown here is derived from an EMBL/GenBank/DDBJ whole genome shotgun (WGS) entry which is preliminary data.</text>
</comment>
<feature type="region of interest" description="Disordered" evidence="1">
    <location>
        <begin position="110"/>
        <end position="145"/>
    </location>
</feature>
<reference evidence="2" key="1">
    <citation type="submission" date="2023-08" db="EMBL/GenBank/DDBJ databases">
        <title>Functional and genomic diversity of the sorghum phyllosphere microbiome.</title>
        <authorList>
            <person name="Shade A."/>
        </authorList>
    </citation>
    <scope>NUCLEOTIDE SEQUENCE</scope>
    <source>
        <strain evidence="2">SORGH_AS_0974</strain>
    </source>
</reference>
<accession>A0AAJ2ESU5</accession>
<evidence type="ECO:0000256" key="1">
    <source>
        <dbReference type="SAM" id="MobiDB-lite"/>
    </source>
</evidence>